<organism evidence="1">
    <name type="scientific">marine metagenome</name>
    <dbReference type="NCBI Taxonomy" id="408172"/>
    <lineage>
        <taxon>unclassified sequences</taxon>
        <taxon>metagenomes</taxon>
        <taxon>ecological metagenomes</taxon>
    </lineage>
</organism>
<accession>A0A382X602</accession>
<name>A0A382X602_9ZZZZ</name>
<protein>
    <submittedName>
        <fullName evidence="1">Uncharacterized protein</fullName>
    </submittedName>
</protein>
<proteinExistence type="predicted"/>
<reference evidence="1" key="1">
    <citation type="submission" date="2018-05" db="EMBL/GenBank/DDBJ databases">
        <authorList>
            <person name="Lanie J.A."/>
            <person name="Ng W.-L."/>
            <person name="Kazmierczak K.M."/>
            <person name="Andrzejewski T.M."/>
            <person name="Davidsen T.M."/>
            <person name="Wayne K.J."/>
            <person name="Tettelin H."/>
            <person name="Glass J.I."/>
            <person name="Rusch D."/>
            <person name="Podicherti R."/>
            <person name="Tsui H.-C.T."/>
            <person name="Winkler M.E."/>
        </authorList>
    </citation>
    <scope>NUCLEOTIDE SEQUENCE</scope>
</reference>
<feature type="non-terminal residue" evidence="1">
    <location>
        <position position="44"/>
    </location>
</feature>
<sequence>MSIDPAMTTIPVDPAVRYGRLDNGLSYYLLENPSPGGNLELSLA</sequence>
<gene>
    <name evidence="1" type="ORF">METZ01_LOCUS419153</name>
</gene>
<dbReference type="AlphaFoldDB" id="A0A382X602"/>
<evidence type="ECO:0000313" key="1">
    <source>
        <dbReference type="EMBL" id="SVD66299.1"/>
    </source>
</evidence>
<dbReference type="EMBL" id="UINC01165098">
    <property type="protein sequence ID" value="SVD66299.1"/>
    <property type="molecule type" value="Genomic_DNA"/>
</dbReference>